<protein>
    <submittedName>
        <fullName evidence="1">Uncharacterized protein</fullName>
    </submittedName>
</protein>
<name>A0ACB8M524_CITSI</name>
<evidence type="ECO:0000313" key="2">
    <source>
        <dbReference type="Proteomes" id="UP000829398"/>
    </source>
</evidence>
<gene>
    <name evidence="1" type="ORF">KPL71_008201</name>
</gene>
<reference evidence="2" key="1">
    <citation type="journal article" date="2023" name="Hortic. Res.">
        <title>A chromosome-level phased genome enabling allele-level studies in sweet orange: a case study on citrus Huanglongbing tolerance.</title>
        <authorList>
            <person name="Wu B."/>
            <person name="Yu Q."/>
            <person name="Deng Z."/>
            <person name="Duan Y."/>
            <person name="Luo F."/>
            <person name="Gmitter F. Jr."/>
        </authorList>
    </citation>
    <scope>NUCLEOTIDE SEQUENCE [LARGE SCALE GENOMIC DNA]</scope>
    <source>
        <strain evidence="2">cv. Valencia</strain>
    </source>
</reference>
<comment type="caution">
    <text evidence="1">The sequence shown here is derived from an EMBL/GenBank/DDBJ whole genome shotgun (WGS) entry which is preliminary data.</text>
</comment>
<evidence type="ECO:0000313" key="1">
    <source>
        <dbReference type="EMBL" id="KAH9780744.1"/>
    </source>
</evidence>
<dbReference type="EMBL" id="CM039172">
    <property type="protein sequence ID" value="KAH9780744.1"/>
    <property type="molecule type" value="Genomic_DNA"/>
</dbReference>
<keyword evidence="2" id="KW-1185">Reference proteome</keyword>
<organism evidence="1 2">
    <name type="scientific">Citrus sinensis</name>
    <name type="common">Sweet orange</name>
    <name type="synonym">Citrus aurantium var. sinensis</name>
    <dbReference type="NCBI Taxonomy" id="2711"/>
    <lineage>
        <taxon>Eukaryota</taxon>
        <taxon>Viridiplantae</taxon>
        <taxon>Streptophyta</taxon>
        <taxon>Embryophyta</taxon>
        <taxon>Tracheophyta</taxon>
        <taxon>Spermatophyta</taxon>
        <taxon>Magnoliopsida</taxon>
        <taxon>eudicotyledons</taxon>
        <taxon>Gunneridae</taxon>
        <taxon>Pentapetalae</taxon>
        <taxon>rosids</taxon>
        <taxon>malvids</taxon>
        <taxon>Sapindales</taxon>
        <taxon>Rutaceae</taxon>
        <taxon>Aurantioideae</taxon>
        <taxon>Citrus</taxon>
    </lineage>
</organism>
<dbReference type="Proteomes" id="UP000829398">
    <property type="component" value="Chromosome 3"/>
</dbReference>
<accession>A0ACB8M524</accession>
<sequence>MPLISPYKLYQRPNSFTRSIRTLISTKRPAPKEYIQSSRLDQCALQVTSRAIPPELVAQWKREGYTHLHLGGVRLILTLHGRKGLPVTARLALLDTRFKEYQHAVIGTVLTTLHPGSVLLTFYPNFNLSLDDPNLPTTLKAPICVIQIVLALKKKKMMMILIDVFGILCPGILSLPVEDGFKRFRGLQVASRGNRGRDKGFGHNILLRICVGFQRRKGRRVIGRELDETSPSQTEETSTDESFSTLDSEKELVGVSKLLMVQPSTGSNEPSPSSPPQTPIVEEADSDTNSAPHQENSPHKPSNGPWFTFDDIPRVKWPAIFQEFSAWIDVQMLRTGATTQTVLKEFSSCFTRSLRDWFESLASFPKEIQPELQRQFIIHQLDIANLSLGKIYHRCFISKKKGHFTRNCPNRPAKSVRLIEHLQDSMLLSKSDDVESFFSEQEDYDEQTTFVLAETDDHSESENVSVIQTVQQIQKVQSVIPILSIKIHLLSGKFDKPFPIIGFVDTRAQKSMLNPSILPSHFWEKHTEYFKAANGELFHRDLITKKPIGIQFFPECVLWTKLVGSNLLDKDLLIEFDVLHLVKKLPITASGIRYK</sequence>
<proteinExistence type="predicted"/>